<evidence type="ECO:0000313" key="1">
    <source>
        <dbReference type="EMBL" id="GIX98680.1"/>
    </source>
</evidence>
<dbReference type="AlphaFoldDB" id="A0AAV4PNY9"/>
<protein>
    <submittedName>
        <fullName evidence="1">Uncharacterized protein</fullName>
    </submittedName>
</protein>
<dbReference type="Proteomes" id="UP001054945">
    <property type="component" value="Unassembled WGS sequence"/>
</dbReference>
<gene>
    <name evidence="1" type="ORF">CEXT_296761</name>
</gene>
<sequence length="71" mass="8020">RGAVIYDCTGNEAKKVPTTIQFWALLVFHQDGWIKILMRQGCSRLTVTARNVYPFLSSAANDIFQKRCGLT</sequence>
<comment type="caution">
    <text evidence="1">The sequence shown here is derived from an EMBL/GenBank/DDBJ whole genome shotgun (WGS) entry which is preliminary data.</text>
</comment>
<keyword evidence="2" id="KW-1185">Reference proteome</keyword>
<organism evidence="1 2">
    <name type="scientific">Caerostris extrusa</name>
    <name type="common">Bark spider</name>
    <name type="synonym">Caerostris bankana</name>
    <dbReference type="NCBI Taxonomy" id="172846"/>
    <lineage>
        <taxon>Eukaryota</taxon>
        <taxon>Metazoa</taxon>
        <taxon>Ecdysozoa</taxon>
        <taxon>Arthropoda</taxon>
        <taxon>Chelicerata</taxon>
        <taxon>Arachnida</taxon>
        <taxon>Araneae</taxon>
        <taxon>Araneomorphae</taxon>
        <taxon>Entelegynae</taxon>
        <taxon>Araneoidea</taxon>
        <taxon>Araneidae</taxon>
        <taxon>Caerostris</taxon>
    </lineage>
</organism>
<proteinExistence type="predicted"/>
<evidence type="ECO:0000313" key="2">
    <source>
        <dbReference type="Proteomes" id="UP001054945"/>
    </source>
</evidence>
<dbReference type="EMBL" id="BPLR01004947">
    <property type="protein sequence ID" value="GIX98680.1"/>
    <property type="molecule type" value="Genomic_DNA"/>
</dbReference>
<reference evidence="1 2" key="1">
    <citation type="submission" date="2021-06" db="EMBL/GenBank/DDBJ databases">
        <title>Caerostris extrusa draft genome.</title>
        <authorList>
            <person name="Kono N."/>
            <person name="Arakawa K."/>
        </authorList>
    </citation>
    <scope>NUCLEOTIDE SEQUENCE [LARGE SCALE GENOMIC DNA]</scope>
</reference>
<accession>A0AAV4PNY9</accession>
<feature type="non-terminal residue" evidence="1">
    <location>
        <position position="1"/>
    </location>
</feature>
<name>A0AAV4PNY9_CAEEX</name>